<dbReference type="OrthoDB" id="1700726at2759"/>
<evidence type="ECO:0000313" key="8">
    <source>
        <dbReference type="Proteomes" id="UP000053927"/>
    </source>
</evidence>
<dbReference type="PANTHER" id="PTHR43272">
    <property type="entry name" value="LONG-CHAIN-FATTY-ACID--COA LIGASE"/>
    <property type="match status" value="1"/>
</dbReference>
<dbReference type="GO" id="GO:0005886">
    <property type="term" value="C:plasma membrane"/>
    <property type="evidence" value="ECO:0007669"/>
    <property type="project" value="TreeGrafter"/>
</dbReference>
<keyword evidence="8" id="KW-1185">Reference proteome</keyword>
<accession>R7RXU3</accession>
<evidence type="ECO:0000256" key="4">
    <source>
        <dbReference type="ARBA" id="ARBA00022840"/>
    </source>
</evidence>
<dbReference type="KEGG" id="shs:STEHIDRAFT_135502"/>
<dbReference type="OMA" id="RWEPVFH"/>
<dbReference type="Pfam" id="PF00501">
    <property type="entry name" value="AMP-binding"/>
    <property type="match status" value="1"/>
</dbReference>
<dbReference type="GO" id="GO:0005811">
    <property type="term" value="C:lipid droplet"/>
    <property type="evidence" value="ECO:0007669"/>
    <property type="project" value="TreeGrafter"/>
</dbReference>
<evidence type="ECO:0000259" key="6">
    <source>
        <dbReference type="Pfam" id="PF00501"/>
    </source>
</evidence>
<keyword evidence="3" id="KW-0547">Nucleotide-binding</keyword>
<gene>
    <name evidence="7" type="ORF">STEHIDRAFT_135502</name>
</gene>
<dbReference type="GeneID" id="18798439"/>
<evidence type="ECO:0000256" key="1">
    <source>
        <dbReference type="ARBA" id="ARBA00006432"/>
    </source>
</evidence>
<dbReference type="GO" id="GO:0005783">
    <property type="term" value="C:endoplasmic reticulum"/>
    <property type="evidence" value="ECO:0007669"/>
    <property type="project" value="TreeGrafter"/>
</dbReference>
<dbReference type="PANTHER" id="PTHR43272:SF83">
    <property type="entry name" value="ACYL-COA SYNTHETASE LONG-CHAIN, ISOFORM J"/>
    <property type="match status" value="1"/>
</dbReference>
<evidence type="ECO:0000256" key="5">
    <source>
        <dbReference type="ARBA" id="ARBA00036813"/>
    </source>
</evidence>
<proteinExistence type="inferred from homology"/>
<evidence type="ECO:0000313" key="7">
    <source>
        <dbReference type="EMBL" id="EIM80226.1"/>
    </source>
</evidence>
<dbReference type="Gene3D" id="3.40.50.12780">
    <property type="entry name" value="N-terminal domain of ligase-like"/>
    <property type="match status" value="1"/>
</dbReference>
<dbReference type="SUPFAM" id="SSF56801">
    <property type="entry name" value="Acetyl-CoA synthetase-like"/>
    <property type="match status" value="1"/>
</dbReference>
<keyword evidence="2 7" id="KW-0436">Ligase</keyword>
<protein>
    <submittedName>
        <fullName evidence="7">Long-chain-fatty-acid-CoA-ligase</fullName>
    </submittedName>
</protein>
<dbReference type="GO" id="GO:0004467">
    <property type="term" value="F:long-chain fatty acid-CoA ligase activity"/>
    <property type="evidence" value="ECO:0007669"/>
    <property type="project" value="UniProtKB-EC"/>
</dbReference>
<comment type="similarity">
    <text evidence="1">Belongs to the ATP-dependent AMP-binding enzyme family.</text>
</comment>
<dbReference type="EMBL" id="JH687399">
    <property type="protein sequence ID" value="EIM80226.1"/>
    <property type="molecule type" value="Genomic_DNA"/>
</dbReference>
<sequence>MPVWGVGSIEVGPPAAPGESRIRRLAKTADRLISQPLESIHTVHDILTYAARTHGSRNVFGYRDVEKMVEEEKEVKKMVGGKETTEKKVWKYFQLSGYRYVSFGELRGTVGEVARGLIELGVGKGEVLNIYAQTSPSWQYVSYACAMTSVICATAYDTLGESGLTHSLNEPECVAVFTNAELLPVLSKVLPSTPSVRLVIYDGTPKPDLLASLRAAHGEGNEVKVLSLDEVRAIGKQQPKELEESRIPKAEDMACIMYTSGTTGPPKGVMIKHSNLVAAVGSVYTLFGHHLQMDDTYLAFLPLAHILEYVVELCFVFIGMTLGYGRVKTLTDASVRNCVGDIKAFRPTIMIGVPAVWELIRKGIMGQVNGGGTLKKSVFNGAMSVKRAKVPGLTGVVDSVVFSQIKAATGGKLRLALSGGAALSRETQEFLSLALVTVLQGYGMTESCGMCAILPPEAMQYGSVGLPSPSVEIKLLDVSEAGYFANPTKPGERPRGEVLIRGPSVTSGYYKRDDLNNDETIFTKDGWLRTGDVGQWNEDGTLSLIDRIKNLVKLQGGEYIALERLEATYKSCQYVSNICVHATTDAKQPIAIIIPHEAHLRAGLSSASSSSDAGQIEHKDIDIETLCKDRKVHELVLKECNALGKKAGFKGMEMLCEVVLTHEEWTPENGLVTAAQKVQRKKVAERYAKEIKEAYKSQ</sequence>
<keyword evidence="4" id="KW-0067">ATP-binding</keyword>
<dbReference type="GO" id="GO:0035336">
    <property type="term" value="P:long-chain fatty-acyl-CoA metabolic process"/>
    <property type="evidence" value="ECO:0007669"/>
    <property type="project" value="TreeGrafter"/>
</dbReference>
<dbReference type="eggNOG" id="KOG1180">
    <property type="taxonomic scope" value="Eukaryota"/>
</dbReference>
<dbReference type="InterPro" id="IPR020845">
    <property type="entry name" value="AMP-binding_CS"/>
</dbReference>
<dbReference type="InterPro" id="IPR000873">
    <property type="entry name" value="AMP-dep_synth/lig_dom"/>
</dbReference>
<name>R7RXU3_STEHR</name>
<dbReference type="PROSITE" id="PS00455">
    <property type="entry name" value="AMP_BINDING"/>
    <property type="match status" value="1"/>
</dbReference>
<organism evidence="7 8">
    <name type="scientific">Stereum hirsutum (strain FP-91666)</name>
    <name type="common">White-rot fungus</name>
    <dbReference type="NCBI Taxonomy" id="721885"/>
    <lineage>
        <taxon>Eukaryota</taxon>
        <taxon>Fungi</taxon>
        <taxon>Dikarya</taxon>
        <taxon>Basidiomycota</taxon>
        <taxon>Agaricomycotina</taxon>
        <taxon>Agaricomycetes</taxon>
        <taxon>Russulales</taxon>
        <taxon>Stereaceae</taxon>
        <taxon>Stereum</taxon>
    </lineage>
</organism>
<reference evidence="8" key="1">
    <citation type="journal article" date="2012" name="Science">
        <title>The Paleozoic origin of enzymatic lignin decomposition reconstructed from 31 fungal genomes.</title>
        <authorList>
            <person name="Floudas D."/>
            <person name="Binder M."/>
            <person name="Riley R."/>
            <person name="Barry K."/>
            <person name="Blanchette R.A."/>
            <person name="Henrissat B."/>
            <person name="Martinez A.T."/>
            <person name="Otillar R."/>
            <person name="Spatafora J.W."/>
            <person name="Yadav J.S."/>
            <person name="Aerts A."/>
            <person name="Benoit I."/>
            <person name="Boyd A."/>
            <person name="Carlson A."/>
            <person name="Copeland A."/>
            <person name="Coutinho P.M."/>
            <person name="de Vries R.P."/>
            <person name="Ferreira P."/>
            <person name="Findley K."/>
            <person name="Foster B."/>
            <person name="Gaskell J."/>
            <person name="Glotzer D."/>
            <person name="Gorecki P."/>
            <person name="Heitman J."/>
            <person name="Hesse C."/>
            <person name="Hori C."/>
            <person name="Igarashi K."/>
            <person name="Jurgens J.A."/>
            <person name="Kallen N."/>
            <person name="Kersten P."/>
            <person name="Kohler A."/>
            <person name="Kuees U."/>
            <person name="Kumar T.K.A."/>
            <person name="Kuo A."/>
            <person name="LaButti K."/>
            <person name="Larrondo L.F."/>
            <person name="Lindquist E."/>
            <person name="Ling A."/>
            <person name="Lombard V."/>
            <person name="Lucas S."/>
            <person name="Lundell T."/>
            <person name="Martin R."/>
            <person name="McLaughlin D.J."/>
            <person name="Morgenstern I."/>
            <person name="Morin E."/>
            <person name="Murat C."/>
            <person name="Nagy L.G."/>
            <person name="Nolan M."/>
            <person name="Ohm R.A."/>
            <person name="Patyshakuliyeva A."/>
            <person name="Rokas A."/>
            <person name="Ruiz-Duenas F.J."/>
            <person name="Sabat G."/>
            <person name="Salamov A."/>
            <person name="Samejima M."/>
            <person name="Schmutz J."/>
            <person name="Slot J.C."/>
            <person name="St John F."/>
            <person name="Stenlid J."/>
            <person name="Sun H."/>
            <person name="Sun S."/>
            <person name="Syed K."/>
            <person name="Tsang A."/>
            <person name="Wiebenga A."/>
            <person name="Young D."/>
            <person name="Pisabarro A."/>
            <person name="Eastwood D.C."/>
            <person name="Martin F."/>
            <person name="Cullen D."/>
            <person name="Grigoriev I.V."/>
            <person name="Hibbett D.S."/>
        </authorList>
    </citation>
    <scope>NUCLEOTIDE SEQUENCE [LARGE SCALE GENOMIC DNA]</scope>
    <source>
        <strain evidence="8">FP-91666</strain>
    </source>
</reference>
<feature type="domain" description="AMP-dependent synthetase/ligase" evidence="6">
    <location>
        <begin position="93"/>
        <end position="510"/>
    </location>
</feature>
<evidence type="ECO:0000256" key="2">
    <source>
        <dbReference type="ARBA" id="ARBA00022598"/>
    </source>
</evidence>
<dbReference type="RefSeq" id="XP_007310826.1">
    <property type="nucleotide sequence ID" value="XM_007310764.1"/>
</dbReference>
<dbReference type="AlphaFoldDB" id="R7RXU3"/>
<dbReference type="InterPro" id="IPR042099">
    <property type="entry name" value="ANL_N_sf"/>
</dbReference>
<comment type="catalytic activity">
    <reaction evidence="5">
        <text>a long-chain fatty acid + ATP + CoA = a long-chain fatty acyl-CoA + AMP + diphosphate</text>
        <dbReference type="Rhea" id="RHEA:15421"/>
        <dbReference type="ChEBI" id="CHEBI:30616"/>
        <dbReference type="ChEBI" id="CHEBI:33019"/>
        <dbReference type="ChEBI" id="CHEBI:57287"/>
        <dbReference type="ChEBI" id="CHEBI:57560"/>
        <dbReference type="ChEBI" id="CHEBI:83139"/>
        <dbReference type="ChEBI" id="CHEBI:456215"/>
        <dbReference type="EC" id="6.2.1.3"/>
    </reaction>
</comment>
<dbReference type="GO" id="GO:0005524">
    <property type="term" value="F:ATP binding"/>
    <property type="evidence" value="ECO:0007669"/>
    <property type="project" value="UniProtKB-KW"/>
</dbReference>
<evidence type="ECO:0000256" key="3">
    <source>
        <dbReference type="ARBA" id="ARBA00022741"/>
    </source>
</evidence>
<dbReference type="Proteomes" id="UP000053927">
    <property type="component" value="Unassembled WGS sequence"/>
</dbReference>